<evidence type="ECO:0000256" key="1">
    <source>
        <dbReference type="ARBA" id="ARBA00004123"/>
    </source>
</evidence>
<name>A0ABR0QU74_GOSAR</name>
<accession>A0ABR0QU74</accession>
<gene>
    <name evidence="6" type="ORF">PVK06_004926</name>
</gene>
<keyword evidence="3" id="KW-0238">DNA-binding</keyword>
<protein>
    <submittedName>
        <fullName evidence="6">Uncharacterized protein</fullName>
    </submittedName>
</protein>
<evidence type="ECO:0000256" key="2">
    <source>
        <dbReference type="ARBA" id="ARBA00023015"/>
    </source>
</evidence>
<evidence type="ECO:0000313" key="7">
    <source>
        <dbReference type="Proteomes" id="UP001358586"/>
    </source>
</evidence>
<evidence type="ECO:0000313" key="6">
    <source>
        <dbReference type="EMBL" id="KAK5842554.1"/>
    </source>
</evidence>
<keyword evidence="5" id="KW-0539">Nucleus</keyword>
<dbReference type="InterPro" id="IPR015300">
    <property type="entry name" value="DNA-bd_pseudobarrel_sf"/>
</dbReference>
<proteinExistence type="predicted"/>
<dbReference type="PANTHER" id="PTHR34269:SF11">
    <property type="entry name" value="B3 DOMAIN PROTEIN"/>
    <property type="match status" value="1"/>
</dbReference>
<organism evidence="6 7">
    <name type="scientific">Gossypium arboreum</name>
    <name type="common">Tree cotton</name>
    <name type="synonym">Gossypium nanking</name>
    <dbReference type="NCBI Taxonomy" id="29729"/>
    <lineage>
        <taxon>Eukaryota</taxon>
        <taxon>Viridiplantae</taxon>
        <taxon>Streptophyta</taxon>
        <taxon>Embryophyta</taxon>
        <taxon>Tracheophyta</taxon>
        <taxon>Spermatophyta</taxon>
        <taxon>Magnoliopsida</taxon>
        <taxon>eudicotyledons</taxon>
        <taxon>Gunneridae</taxon>
        <taxon>Pentapetalae</taxon>
        <taxon>rosids</taxon>
        <taxon>malvids</taxon>
        <taxon>Malvales</taxon>
        <taxon>Malvaceae</taxon>
        <taxon>Malvoideae</taxon>
        <taxon>Gossypium</taxon>
    </lineage>
</organism>
<keyword evidence="4" id="KW-0804">Transcription</keyword>
<keyword evidence="2" id="KW-0805">Transcription regulation</keyword>
<dbReference type="EMBL" id="JARKNE010000002">
    <property type="protein sequence ID" value="KAK5842554.1"/>
    <property type="molecule type" value="Genomic_DNA"/>
</dbReference>
<dbReference type="InterPro" id="IPR051442">
    <property type="entry name" value="B3_domain"/>
</dbReference>
<comment type="caution">
    <text evidence="6">The sequence shown here is derived from an EMBL/GenBank/DDBJ whole genome shotgun (WGS) entry which is preliminary data.</text>
</comment>
<keyword evidence="7" id="KW-1185">Reference proteome</keyword>
<dbReference type="PANTHER" id="PTHR34269">
    <property type="entry name" value="TRANSCRIPTION FACTOR B3-DOMAIN FAMILY-RELATED"/>
    <property type="match status" value="1"/>
</dbReference>
<evidence type="ECO:0000256" key="4">
    <source>
        <dbReference type="ARBA" id="ARBA00023163"/>
    </source>
</evidence>
<dbReference type="Proteomes" id="UP001358586">
    <property type="component" value="Chromosome 2"/>
</dbReference>
<sequence>MNKPLGVETGGCSNNHKLKINDALTLATTSDNFTSKKKQTMGKPTNRNNRNKVEIVTKVRLHGDPWCIKKKLDKNDLRNMSRLILPLELVESYILSHWNIDQLAQIEEGLPVLILDCNTHTEHEIKFKRWNNGANVLIKNWITQFVKRKELK</sequence>
<reference evidence="6 7" key="1">
    <citation type="submission" date="2023-03" db="EMBL/GenBank/DDBJ databases">
        <title>WGS of Gossypium arboreum.</title>
        <authorList>
            <person name="Yu D."/>
        </authorList>
    </citation>
    <scope>NUCLEOTIDE SEQUENCE [LARGE SCALE GENOMIC DNA]</scope>
    <source>
        <tissue evidence="6">Leaf</tissue>
    </source>
</reference>
<dbReference type="SUPFAM" id="SSF101936">
    <property type="entry name" value="DNA-binding pseudobarrel domain"/>
    <property type="match status" value="1"/>
</dbReference>
<dbReference type="Gene3D" id="2.40.330.10">
    <property type="entry name" value="DNA-binding pseudobarrel domain"/>
    <property type="match status" value="1"/>
</dbReference>
<evidence type="ECO:0000256" key="3">
    <source>
        <dbReference type="ARBA" id="ARBA00023125"/>
    </source>
</evidence>
<evidence type="ECO:0000256" key="5">
    <source>
        <dbReference type="ARBA" id="ARBA00023242"/>
    </source>
</evidence>
<comment type="subcellular location">
    <subcellularLocation>
        <location evidence="1">Nucleus</location>
    </subcellularLocation>
</comment>